<evidence type="ECO:0000256" key="3">
    <source>
        <dbReference type="SAM" id="SignalP"/>
    </source>
</evidence>
<evidence type="ECO:0000259" key="4">
    <source>
        <dbReference type="PROSITE" id="PS51782"/>
    </source>
</evidence>
<feature type="compositionally biased region" description="Polar residues" evidence="1">
    <location>
        <begin position="403"/>
        <end position="413"/>
    </location>
</feature>
<feature type="domain" description="LysM" evidence="4">
    <location>
        <begin position="164"/>
        <end position="218"/>
    </location>
</feature>
<feature type="compositionally biased region" description="Basic and acidic residues" evidence="1">
    <location>
        <begin position="705"/>
        <end position="722"/>
    </location>
</feature>
<dbReference type="NCBIfam" id="TIGR03505">
    <property type="entry name" value="FimV_core"/>
    <property type="match status" value="1"/>
</dbReference>
<proteinExistence type="predicted"/>
<dbReference type="Gene3D" id="1.20.58.2200">
    <property type="match status" value="2"/>
</dbReference>
<sequence>MVKVHKLVAAIATTITLSTTSAYALNMGEISWKSSYGQPLNARIELSDAAGLRAADIRPSLASPDDFAKSGLDRTSELSNLTFKTVLGENGKGYIQINSTKPIKEPYLNFLLDVNWQGNKISREYTILMDLPISGNANTTVAKPVTSSPVTTPKPVSQPTIKGDTYLTARGDTLWSVADKLRGNSSAAKTATAIYKKNPKAFINGNANHLLAGYTLKAPTSKEINAISVAEATAFLQSTKSPTAVTATKTDVTPTQPVTVDNKQAEQLQTQLESSKQALDNARQENDDLSTQLEQLQAEISRLEELSKQKDSQIEEVKTKLDQSSTKPVVVDETKVDEDAAKKAAEEAAAKKAAEEAAAQKAAQEAAAKQAAAQKAAQEAAARKAAEQAAAQQPAQQPKAPTPVTQDTTPEPSFISSLLGNQLLLMAGGGGLLLICIVALLLRRKKAANDDATVVDLSNVTLDDDDLNDSEQVDTPAISSTETQPLNSPLSQLGEGMGTVDKADIYLAYNHYDEAKELLVNALQEDPTNTEYRLKLMEVYAEQGDVANFETEEQELILLDPLAQHKIDTLKEKYPTLAGSQFNFSSPTTLEESPVTDIEPPVETVFDVSTAEELSDNKEPEVTDISFDFDTLSTPTTEEAPDITQDIAEPEVEQEVIYEPDPTREVDENFELEKITPDSTEQEKPIFDAHLDEETFSSDSPIFDFEKEEAPQEEPKEEDFKFDLGFNSDSEPPLEITDTPQTTVEENVDEMEEIIEKDQVTTKLELVNAYIDMGDTEGAHDLLEEIMREGNDSQQAEARSLLASIGGDNQSSTTDDSTAPIESPAIQENEVVKDEEPSISLVDSAVDTKTSLAELDLGFELPPEDEVSTKLELANAYIEMGDSSGAKDILEEVLKEGTAEQIQQAEQLLASLK</sequence>
<protein>
    <recommendedName>
        <fullName evidence="4">LysM domain-containing protein</fullName>
    </recommendedName>
</protein>
<keyword evidence="2" id="KW-0812">Transmembrane</keyword>
<organism evidence="5 6">
    <name type="scientific">Entomomonas asaccharolytica</name>
    <dbReference type="NCBI Taxonomy" id="2785331"/>
    <lineage>
        <taxon>Bacteria</taxon>
        <taxon>Pseudomonadati</taxon>
        <taxon>Pseudomonadota</taxon>
        <taxon>Gammaproteobacteria</taxon>
        <taxon>Pseudomonadales</taxon>
        <taxon>Pseudomonadaceae</taxon>
        <taxon>Entomomonas</taxon>
    </lineage>
</organism>
<dbReference type="InterPro" id="IPR018392">
    <property type="entry name" value="LysM"/>
</dbReference>
<feature type="region of interest" description="Disordered" evidence="1">
    <location>
        <begin position="308"/>
        <end position="333"/>
    </location>
</feature>
<evidence type="ECO:0000313" key="6">
    <source>
        <dbReference type="Proteomes" id="UP000595278"/>
    </source>
</evidence>
<dbReference type="NCBIfam" id="TIGR03504">
    <property type="entry name" value="FimV_Cterm"/>
    <property type="match status" value="2"/>
</dbReference>
<keyword evidence="3" id="KW-0732">Signal</keyword>
<gene>
    <name evidence="5" type="ORF">JHT90_03420</name>
</gene>
<feature type="region of interest" description="Disordered" evidence="1">
    <location>
        <begin position="379"/>
        <end position="413"/>
    </location>
</feature>
<dbReference type="Pfam" id="PF14559">
    <property type="entry name" value="TPR_19"/>
    <property type="match status" value="1"/>
</dbReference>
<feature type="compositionally biased region" description="Polar residues" evidence="1">
    <location>
        <begin position="807"/>
        <end position="817"/>
    </location>
</feature>
<feature type="compositionally biased region" description="Basic and acidic residues" evidence="1">
    <location>
        <begin position="308"/>
        <end position="321"/>
    </location>
</feature>
<feature type="chain" id="PRO_5037653360" description="LysM domain-containing protein" evidence="3">
    <location>
        <begin position="25"/>
        <end position="913"/>
    </location>
</feature>
<reference evidence="5 6" key="1">
    <citation type="submission" date="2021-01" db="EMBL/GenBank/DDBJ databases">
        <title>Entomomonas sp. F2A isolated from a house cricket (Acheta domesticus).</title>
        <authorList>
            <person name="Spergser J."/>
            <person name="Busse H.-J."/>
        </authorList>
    </citation>
    <scope>NUCLEOTIDE SEQUENCE [LARGE SCALE GENOMIC DNA]</scope>
    <source>
        <strain evidence="5 6">F2A</strain>
    </source>
</reference>
<dbReference type="AlphaFoldDB" id="A0A974NGG0"/>
<dbReference type="Gene3D" id="1.25.40.10">
    <property type="entry name" value="Tetratricopeptide repeat domain"/>
    <property type="match status" value="1"/>
</dbReference>
<dbReference type="InterPro" id="IPR011990">
    <property type="entry name" value="TPR-like_helical_dom_sf"/>
</dbReference>
<accession>A0A974NGG0</accession>
<feature type="compositionally biased region" description="Low complexity" evidence="1">
    <location>
        <begin position="387"/>
        <end position="399"/>
    </location>
</feature>
<keyword evidence="2" id="KW-0472">Membrane</keyword>
<dbReference type="EMBL" id="CP067393">
    <property type="protein sequence ID" value="QQP86306.1"/>
    <property type="molecule type" value="Genomic_DNA"/>
</dbReference>
<keyword evidence="2" id="KW-1133">Transmembrane helix</keyword>
<dbReference type="Pfam" id="PF25800">
    <property type="entry name" value="FimV_N"/>
    <property type="match status" value="1"/>
</dbReference>
<dbReference type="InterPro" id="IPR038440">
    <property type="entry name" value="FimV_C_sf"/>
</dbReference>
<dbReference type="SUPFAM" id="SSF48452">
    <property type="entry name" value="TPR-like"/>
    <property type="match status" value="1"/>
</dbReference>
<dbReference type="InterPro" id="IPR020012">
    <property type="entry name" value="LysM_FimV"/>
</dbReference>
<dbReference type="KEGG" id="eaz:JHT90_03420"/>
<feature type="transmembrane region" description="Helical" evidence="2">
    <location>
        <begin position="423"/>
        <end position="442"/>
    </location>
</feature>
<dbReference type="Gene3D" id="3.10.350.10">
    <property type="entry name" value="LysM domain"/>
    <property type="match status" value="1"/>
</dbReference>
<dbReference type="InterPro" id="IPR020011">
    <property type="entry name" value="FimV_C"/>
</dbReference>
<dbReference type="InterPro" id="IPR036779">
    <property type="entry name" value="LysM_dom_sf"/>
</dbReference>
<dbReference type="RefSeq" id="WP_201094107.1">
    <property type="nucleotide sequence ID" value="NZ_CP067393.1"/>
</dbReference>
<feature type="signal peptide" evidence="3">
    <location>
        <begin position="1"/>
        <end position="24"/>
    </location>
</feature>
<feature type="region of interest" description="Disordered" evidence="1">
    <location>
        <begin position="805"/>
        <end position="824"/>
    </location>
</feature>
<evidence type="ECO:0000313" key="5">
    <source>
        <dbReference type="EMBL" id="QQP86306.1"/>
    </source>
</evidence>
<name>A0A974NGG0_9GAMM</name>
<keyword evidence="6" id="KW-1185">Reference proteome</keyword>
<evidence type="ECO:0000256" key="2">
    <source>
        <dbReference type="SAM" id="Phobius"/>
    </source>
</evidence>
<feature type="region of interest" description="Disordered" evidence="1">
    <location>
        <begin position="705"/>
        <end position="742"/>
    </location>
</feature>
<evidence type="ECO:0000256" key="1">
    <source>
        <dbReference type="SAM" id="MobiDB-lite"/>
    </source>
</evidence>
<dbReference type="Proteomes" id="UP000595278">
    <property type="component" value="Chromosome"/>
</dbReference>
<dbReference type="PROSITE" id="PS51782">
    <property type="entry name" value="LYSM"/>
    <property type="match status" value="1"/>
</dbReference>
<dbReference type="InterPro" id="IPR057840">
    <property type="entry name" value="FimV_N"/>
</dbReference>